<dbReference type="Gene3D" id="3.40.1550.10">
    <property type="entry name" value="CheC-like"/>
    <property type="match status" value="1"/>
</dbReference>
<reference evidence="3 4" key="1">
    <citation type="submission" date="2017-06" db="EMBL/GenBank/DDBJ databases">
        <authorList>
            <person name="Kim H.J."/>
            <person name="Triplett B.A."/>
        </authorList>
    </citation>
    <scope>NUCLEOTIDE SEQUENCE [LARGE SCALE GENOMIC DNA]</scope>
    <source>
        <strain evidence="3 4">DSM 18704</strain>
    </source>
</reference>
<dbReference type="Proteomes" id="UP000198356">
    <property type="component" value="Unassembled WGS sequence"/>
</dbReference>
<gene>
    <name evidence="3" type="ORF">SAMN05421770_10571</name>
</gene>
<keyword evidence="1" id="KW-0145">Chemotaxis</keyword>
<evidence type="ECO:0000259" key="2">
    <source>
        <dbReference type="Pfam" id="PF13690"/>
    </source>
</evidence>
<protein>
    <submittedName>
        <fullName evidence="3">Chemotaxis protein CheX, a CheY~P-specific phosphatase</fullName>
    </submittedName>
</protein>
<dbReference type="PANTHER" id="PTHR39452:SF1">
    <property type="entry name" value="CHEY-P PHOSPHATASE CHEX"/>
    <property type="match status" value="1"/>
</dbReference>
<dbReference type="InterPro" id="IPR028051">
    <property type="entry name" value="CheX-like_dom"/>
</dbReference>
<dbReference type="Pfam" id="PF13690">
    <property type="entry name" value="CheX"/>
    <property type="match status" value="1"/>
</dbReference>
<dbReference type="AlphaFoldDB" id="A0A239KNZ4"/>
<feature type="domain" description="Chemotaxis phosphatase CheX-like" evidence="2">
    <location>
        <begin position="53"/>
        <end position="145"/>
    </location>
</feature>
<accession>A0A239KNZ4</accession>
<keyword evidence="4" id="KW-1185">Reference proteome</keyword>
<dbReference type="SUPFAM" id="SSF103039">
    <property type="entry name" value="CheC-like"/>
    <property type="match status" value="1"/>
</dbReference>
<dbReference type="InterPro" id="IPR038756">
    <property type="entry name" value="CheX-like"/>
</dbReference>
<evidence type="ECO:0000313" key="3">
    <source>
        <dbReference type="EMBL" id="SNT19343.1"/>
    </source>
</evidence>
<evidence type="ECO:0000313" key="4">
    <source>
        <dbReference type="Proteomes" id="UP000198356"/>
    </source>
</evidence>
<dbReference type="OrthoDB" id="128935at2"/>
<proteinExistence type="predicted"/>
<dbReference type="GO" id="GO:0006935">
    <property type="term" value="P:chemotaxis"/>
    <property type="evidence" value="ECO:0007669"/>
    <property type="project" value="UniProtKB-KW"/>
</dbReference>
<dbReference type="InterPro" id="IPR028976">
    <property type="entry name" value="CheC-like_sf"/>
</dbReference>
<dbReference type="EMBL" id="FZOU01000005">
    <property type="protein sequence ID" value="SNT19343.1"/>
    <property type="molecule type" value="Genomic_DNA"/>
</dbReference>
<name>A0A239KNZ4_9BACT</name>
<sequence>MQTTLSGEQVRDLMVETLCTALDQAFSTMAGMEVSIGPVLPLEAERPDGQLVASLVSWVGHWSGTGVLECTPEFACLLTSRLLGAEPEELDEESLNCIAEMSNIVFGNMKTRLEGVLGEMQLGIPTVVYGSGIGIWTPQSKFLTLPVQIERHVLRVKIYMVCQLADNDAERDPVGHLWSGFHHEASTR</sequence>
<dbReference type="PANTHER" id="PTHR39452">
    <property type="entry name" value="CHEY-P PHOSPHATASE CHEX"/>
    <property type="match status" value="1"/>
</dbReference>
<dbReference type="CDD" id="cd17906">
    <property type="entry name" value="CheX"/>
    <property type="match status" value="1"/>
</dbReference>
<dbReference type="RefSeq" id="WP_089409156.1">
    <property type="nucleotide sequence ID" value="NZ_FZOU01000005.1"/>
</dbReference>
<organism evidence="3 4">
    <name type="scientific">Granulicella rosea</name>
    <dbReference type="NCBI Taxonomy" id="474952"/>
    <lineage>
        <taxon>Bacteria</taxon>
        <taxon>Pseudomonadati</taxon>
        <taxon>Acidobacteriota</taxon>
        <taxon>Terriglobia</taxon>
        <taxon>Terriglobales</taxon>
        <taxon>Acidobacteriaceae</taxon>
        <taxon>Granulicella</taxon>
    </lineage>
</organism>
<evidence type="ECO:0000256" key="1">
    <source>
        <dbReference type="ARBA" id="ARBA00022500"/>
    </source>
</evidence>